<accession>A0ACB8V149</accession>
<dbReference type="EMBL" id="JALBCA010000019">
    <property type="protein sequence ID" value="KAI2390131.1"/>
    <property type="molecule type" value="Genomic_DNA"/>
</dbReference>
<name>A0ACB8V149_9EURO</name>
<gene>
    <name evidence="1" type="ORF">LOY88_001731</name>
</gene>
<sequence length="722" mass="78606">MARHAHRALSRFAPRALSIPADEPVALTHLDTPSLVKRSPADTTSSAPAGTKSCGPNDTTGICTRPVSSTTTMTLPIVLGAVIPITCAFLAFFFLHRRHVKKLRQEDANDKHKSLDFGLDYPSSGNKNKKSGNSDGGISMAEKPNHQRGHGISIDLTMNSPYLLPPGLHGSRESIHSLSRSFQGEGDKYRPATSFTPGDGGSVRSYSPTYGRRADDASSYTSPSSKYPYNDDMNQNLLKNAQRMSRSPPIIQTDPVEADIGASSHSTKEGTPVSSPLTSPRAQGELTVPTANTAGNDFEKEESALRKSNNYLGALIQRGDAKSPENHLDNVPLAPRSSSLQKEEKPQGLSNADQSKSIPIPESALSTLHVKSQAPRISLPLDDDKSDYGDDSASLKRTVPQVTVHDIANSPQNDKKETDTTYDIYDDYYDEGYQVDTRRLTVGIRPLPPEDPSDNAEQRANRIRSFYKEYFDDSKPQEDYYEDYGPEATGYGAYGERADYGHARPFAQPEGRRAMTPPPRMPPIPSEYRRRPAFGPLSDGSRSVAPSVSSGPRAGSSASNQLPGGRRKKPLAPPAPLQLLPTPHKLQDESIMPIDFAPGARSRERRDGRCDTPTGGLQPYMLTVPAHVPLASSYDDLALLPSPHALRKSGTFTALDFVPPSRFKNSDASDTGSIRSNRTGISAAQAYSIRTGAYRISRLPPQTVGTKEDIMSNLHPTWDMKT</sequence>
<comment type="caution">
    <text evidence="1">The sequence shown here is derived from an EMBL/GenBank/DDBJ whole genome shotgun (WGS) entry which is preliminary data.</text>
</comment>
<organism evidence="1">
    <name type="scientific">Ophidiomyces ophidiicola</name>
    <dbReference type="NCBI Taxonomy" id="1387563"/>
    <lineage>
        <taxon>Eukaryota</taxon>
        <taxon>Fungi</taxon>
        <taxon>Dikarya</taxon>
        <taxon>Ascomycota</taxon>
        <taxon>Pezizomycotina</taxon>
        <taxon>Eurotiomycetes</taxon>
        <taxon>Eurotiomycetidae</taxon>
        <taxon>Onygenales</taxon>
        <taxon>Onygenaceae</taxon>
        <taxon>Ophidiomyces</taxon>
    </lineage>
</organism>
<evidence type="ECO:0000313" key="1">
    <source>
        <dbReference type="EMBL" id="KAI2390131.1"/>
    </source>
</evidence>
<proteinExistence type="predicted"/>
<reference evidence="1" key="1">
    <citation type="journal article" date="2022" name="bioRxiv">
        <title>Population genetic analysis of Ophidiomyces ophidiicola, the causative agent of snake fungal disease, indicates recent introductions to the USA.</title>
        <authorList>
            <person name="Ladner J.T."/>
            <person name="Palmer J.M."/>
            <person name="Ettinger C.L."/>
            <person name="Stajich J.E."/>
            <person name="Farrell T.M."/>
            <person name="Glorioso B.M."/>
            <person name="Lawson B."/>
            <person name="Price S.J."/>
            <person name="Stengle A.G."/>
            <person name="Grear D.A."/>
            <person name="Lorch J.M."/>
        </authorList>
    </citation>
    <scope>NUCLEOTIDE SEQUENCE</scope>
    <source>
        <strain evidence="1">NWHC 24266-5</strain>
    </source>
</reference>
<protein>
    <submittedName>
        <fullName evidence="1">Uncharacterized protein</fullName>
    </submittedName>
</protein>